<feature type="transmembrane region" description="Helical" evidence="2">
    <location>
        <begin position="45"/>
        <end position="70"/>
    </location>
</feature>
<keyword evidence="4" id="KW-1185">Reference proteome</keyword>
<keyword evidence="2" id="KW-0472">Membrane</keyword>
<evidence type="ECO:0000256" key="1">
    <source>
        <dbReference type="SAM" id="MobiDB-lite"/>
    </source>
</evidence>
<feature type="compositionally biased region" description="Low complexity" evidence="1">
    <location>
        <begin position="293"/>
        <end position="315"/>
    </location>
</feature>
<keyword evidence="2" id="KW-1133">Transmembrane helix</keyword>
<comment type="caution">
    <text evidence="3">The sequence shown here is derived from an EMBL/GenBank/DDBJ whole genome shotgun (WGS) entry which is preliminary data.</text>
</comment>
<accession>A0AAD5XU24</accession>
<dbReference type="Proteomes" id="UP001212152">
    <property type="component" value="Unassembled WGS sequence"/>
</dbReference>
<sequence>MPPPPPSAAPPASLAKRGLFGLPDLGTDGTLWPGPHSALSTDNNAIYFGILAVIVVTILLVVFLCCFRCWGRKPAGVETMVITTGPPSTTMLQRQPSVYDGGGGGGGGGGQQAHASLPRILATPRVRDESLPAKRVGTEAAAAAAAEPYIAANHGGRKEFPVVRVHVKNAPDEMNLVVNDRVVLAAVYPDGWASGISKRSGGPWLFPLVCLGGSVPRVLMQRSAAAVAGSASSSSSSLVSDIGKVSDRRTAASPPVTGPGRFQPAFSPQPVREPRQLPSPRTYAQDQQRRRAASPQPQQQQQQQQQPQMLRQQQQTSRPTVAALPQRVQALGVPSMSDTGSEYDPDALTSTSSNYGASRTPIKSMYSDVV</sequence>
<evidence type="ECO:0000313" key="3">
    <source>
        <dbReference type="EMBL" id="KAJ3181489.1"/>
    </source>
</evidence>
<evidence type="ECO:0008006" key="5">
    <source>
        <dbReference type="Google" id="ProtNLM"/>
    </source>
</evidence>
<feature type="compositionally biased region" description="Polar residues" evidence="1">
    <location>
        <begin position="348"/>
        <end position="357"/>
    </location>
</feature>
<dbReference type="EMBL" id="JADGJQ010000012">
    <property type="protein sequence ID" value="KAJ3181489.1"/>
    <property type="molecule type" value="Genomic_DNA"/>
</dbReference>
<evidence type="ECO:0000313" key="4">
    <source>
        <dbReference type="Proteomes" id="UP001212152"/>
    </source>
</evidence>
<organism evidence="3 4">
    <name type="scientific">Geranomyces variabilis</name>
    <dbReference type="NCBI Taxonomy" id="109894"/>
    <lineage>
        <taxon>Eukaryota</taxon>
        <taxon>Fungi</taxon>
        <taxon>Fungi incertae sedis</taxon>
        <taxon>Chytridiomycota</taxon>
        <taxon>Chytridiomycota incertae sedis</taxon>
        <taxon>Chytridiomycetes</taxon>
        <taxon>Spizellomycetales</taxon>
        <taxon>Powellomycetaceae</taxon>
        <taxon>Geranomyces</taxon>
    </lineage>
</organism>
<dbReference type="AlphaFoldDB" id="A0AAD5XU24"/>
<feature type="region of interest" description="Disordered" evidence="1">
    <location>
        <begin position="227"/>
        <end position="370"/>
    </location>
</feature>
<proteinExistence type="predicted"/>
<feature type="compositionally biased region" description="Low complexity" evidence="1">
    <location>
        <begin position="227"/>
        <end position="240"/>
    </location>
</feature>
<name>A0AAD5XU24_9FUNG</name>
<gene>
    <name evidence="3" type="ORF">HDU87_001099</name>
</gene>
<evidence type="ECO:0000256" key="2">
    <source>
        <dbReference type="SAM" id="Phobius"/>
    </source>
</evidence>
<reference evidence="3" key="1">
    <citation type="submission" date="2020-05" db="EMBL/GenBank/DDBJ databases">
        <title>Phylogenomic resolution of chytrid fungi.</title>
        <authorList>
            <person name="Stajich J.E."/>
            <person name="Amses K."/>
            <person name="Simmons R."/>
            <person name="Seto K."/>
            <person name="Myers J."/>
            <person name="Bonds A."/>
            <person name="Quandt C.A."/>
            <person name="Barry K."/>
            <person name="Liu P."/>
            <person name="Grigoriev I."/>
            <person name="Longcore J.E."/>
            <person name="James T.Y."/>
        </authorList>
    </citation>
    <scope>NUCLEOTIDE SEQUENCE</scope>
    <source>
        <strain evidence="3">JEL0379</strain>
    </source>
</reference>
<keyword evidence="2" id="KW-0812">Transmembrane</keyword>
<protein>
    <recommendedName>
        <fullName evidence="5">SH3 domain-containing protein</fullName>
    </recommendedName>
</protein>